<gene>
    <name evidence="3" type="ORF">OKA104_LOCUS29581</name>
    <name evidence="2" type="ORF">VCS650_LOCUS38265</name>
</gene>
<dbReference type="EMBL" id="CAJNON010001121">
    <property type="protein sequence ID" value="CAF1430366.1"/>
    <property type="molecule type" value="Genomic_DNA"/>
</dbReference>
<dbReference type="Proteomes" id="UP000663891">
    <property type="component" value="Unassembled WGS sequence"/>
</dbReference>
<sequence length="492" mass="52905">MYPNIGSGSSYPSAPPPPPPSTSTSNTSTLGNTGAPKPVGFSSLMAQPNNQATPYPGGQASQTPYPPGGPSSSSSSSYTNPYASNNQPPNSNNFSPYSLPHMGQQPPPPPSQQGGSNFQQSPYPPQSSPYPSSNPSAGGYPGNQPPQGNAGFQNPYAASNPYQPQQGNPGNQNPYRPANPYAAPQGNAGFQNPYQSQQGGYPQQQPYNPQQQQQYPNPQQAPGGGFNPNSFGGAPGGAPGGPVNDRIRAIAGRYEINDQLAQRLNILQQFEIVVLCDDSGSMNTPVDGTNGTRWDELRSIVQIIIEIGAVFDSNGVDVHFLNRPSMPGVTDSRQVMESFSQRPAGLTPLTTSLRRIFQSAASKPGSDKRLLVFVATDGAPTDPNGNVDIQSLESLMRNERQANTTYVTFLACTDDDSSVAYLSQWDRNMQNVDVVDDYKSEREEIRRNRGANYPFSFGDYVAKALLGSVDTQMDQLDEGAYNNNNNNNFRRF</sequence>
<dbReference type="AlphaFoldDB" id="A0A815MVU2"/>
<evidence type="ECO:0000313" key="3">
    <source>
        <dbReference type="EMBL" id="CAF3997505.1"/>
    </source>
</evidence>
<proteinExistence type="predicted"/>
<organism evidence="2 4">
    <name type="scientific">Adineta steineri</name>
    <dbReference type="NCBI Taxonomy" id="433720"/>
    <lineage>
        <taxon>Eukaryota</taxon>
        <taxon>Metazoa</taxon>
        <taxon>Spiralia</taxon>
        <taxon>Gnathifera</taxon>
        <taxon>Rotifera</taxon>
        <taxon>Eurotatoria</taxon>
        <taxon>Bdelloidea</taxon>
        <taxon>Adinetida</taxon>
        <taxon>Adinetidae</taxon>
        <taxon>Adineta</taxon>
    </lineage>
</organism>
<dbReference type="OrthoDB" id="2142040at2759"/>
<accession>A0A815MVU2</accession>
<dbReference type="PANTHER" id="PTHR34706:SF1">
    <property type="entry name" value="VWFA DOMAIN-CONTAINING PROTEIN"/>
    <property type="match status" value="1"/>
</dbReference>
<evidence type="ECO:0000256" key="1">
    <source>
        <dbReference type="SAM" id="MobiDB-lite"/>
    </source>
</evidence>
<feature type="compositionally biased region" description="Low complexity" evidence="1">
    <location>
        <begin position="70"/>
        <end position="98"/>
    </location>
</feature>
<dbReference type="Proteomes" id="UP000663881">
    <property type="component" value="Unassembled WGS sequence"/>
</dbReference>
<dbReference type="PANTHER" id="PTHR34706">
    <property type="entry name" value="SLR1338 PROTEIN"/>
    <property type="match status" value="1"/>
</dbReference>
<reference evidence="2" key="1">
    <citation type="submission" date="2021-02" db="EMBL/GenBank/DDBJ databases">
        <authorList>
            <person name="Nowell W R."/>
        </authorList>
    </citation>
    <scope>NUCLEOTIDE SEQUENCE</scope>
</reference>
<dbReference type="Gene3D" id="3.40.50.410">
    <property type="entry name" value="von Willebrand factor, type A domain"/>
    <property type="match status" value="1"/>
</dbReference>
<protein>
    <recommendedName>
        <fullName evidence="5">VWFA domain-containing protein</fullName>
    </recommendedName>
</protein>
<dbReference type="SUPFAM" id="SSF53300">
    <property type="entry name" value="vWA-like"/>
    <property type="match status" value="1"/>
</dbReference>
<dbReference type="EMBL" id="CAJOAY010003034">
    <property type="protein sequence ID" value="CAF3997505.1"/>
    <property type="molecule type" value="Genomic_DNA"/>
</dbReference>
<feature type="compositionally biased region" description="Polar residues" evidence="1">
    <location>
        <begin position="44"/>
        <end position="63"/>
    </location>
</feature>
<feature type="compositionally biased region" description="Low complexity" evidence="1">
    <location>
        <begin position="112"/>
        <end position="121"/>
    </location>
</feature>
<evidence type="ECO:0008006" key="5">
    <source>
        <dbReference type="Google" id="ProtNLM"/>
    </source>
</evidence>
<feature type="compositionally biased region" description="Low complexity" evidence="1">
    <location>
        <begin position="145"/>
        <end position="232"/>
    </location>
</feature>
<evidence type="ECO:0000313" key="2">
    <source>
        <dbReference type="EMBL" id="CAF1430366.1"/>
    </source>
</evidence>
<comment type="caution">
    <text evidence="2">The sequence shown here is derived from an EMBL/GenBank/DDBJ whole genome shotgun (WGS) entry which is preliminary data.</text>
</comment>
<feature type="compositionally biased region" description="Low complexity" evidence="1">
    <location>
        <begin position="129"/>
        <end position="138"/>
    </location>
</feature>
<evidence type="ECO:0000313" key="4">
    <source>
        <dbReference type="Proteomes" id="UP000663891"/>
    </source>
</evidence>
<dbReference type="InterPro" id="IPR036465">
    <property type="entry name" value="vWFA_dom_sf"/>
</dbReference>
<name>A0A815MVU2_9BILA</name>
<feature type="region of interest" description="Disordered" evidence="1">
    <location>
        <begin position="1"/>
        <end position="244"/>
    </location>
</feature>